<accession>A0ABM6AL32</accession>
<keyword evidence="2" id="KW-1185">Reference proteome</keyword>
<name>A0ABM6AL32_9PROT</name>
<sequence length="97" mass="10361">MQKGRFGRPQSFACSEWTRTMPDSIGWKLLAAAFAATMLSAAPAEAWPWIYAGPPIVVPPPVVVAPLAVSWGGRSPSEGLSTAGMAHQCRKEAFHPI</sequence>
<evidence type="ECO:0000313" key="1">
    <source>
        <dbReference type="EMBL" id="ANA14460.1"/>
    </source>
</evidence>
<protein>
    <submittedName>
        <fullName evidence="1">Uncharacterized protein</fullName>
    </submittedName>
</protein>
<reference evidence="1 2" key="1">
    <citation type="submission" date="2015-03" db="EMBL/GenBank/DDBJ databases">
        <title>Genome study of Acetobacter sp. SLV-7.</title>
        <authorList>
            <person name="Cho G.Y."/>
            <person name="Jeon C.O."/>
        </authorList>
    </citation>
    <scope>NUCLEOTIDE SEQUENCE [LARGE SCALE GENOMIC DNA]</scope>
    <source>
        <strain evidence="1 2">SLV-7</strain>
    </source>
</reference>
<gene>
    <name evidence="1" type="ORF">WG31_11040</name>
</gene>
<dbReference type="Proteomes" id="UP000076595">
    <property type="component" value="Chromosome"/>
</dbReference>
<evidence type="ECO:0000313" key="2">
    <source>
        <dbReference type="Proteomes" id="UP000076595"/>
    </source>
</evidence>
<proteinExistence type="predicted"/>
<dbReference type="EMBL" id="CP011120">
    <property type="protein sequence ID" value="ANA14460.1"/>
    <property type="molecule type" value="Genomic_DNA"/>
</dbReference>
<organism evidence="1 2">
    <name type="scientific">Acetobacter oryzifermentans</name>
    <dbReference type="NCBI Taxonomy" id="1633874"/>
    <lineage>
        <taxon>Bacteria</taxon>
        <taxon>Pseudomonadati</taxon>
        <taxon>Pseudomonadota</taxon>
        <taxon>Alphaproteobacteria</taxon>
        <taxon>Acetobacterales</taxon>
        <taxon>Acetobacteraceae</taxon>
        <taxon>Acetobacter</taxon>
    </lineage>
</organism>